<evidence type="ECO:0000256" key="4">
    <source>
        <dbReference type="ARBA" id="ARBA00023315"/>
    </source>
</evidence>
<evidence type="ECO:0000313" key="8">
    <source>
        <dbReference type="EMBL" id="KAH7638950.1"/>
    </source>
</evidence>
<comment type="caution">
    <text evidence="9">The sequence shown here is derived from an EMBL/GenBank/DDBJ whole genome shotgun (WGS) entry which is preliminary data.</text>
</comment>
<dbReference type="InterPro" id="IPR000182">
    <property type="entry name" value="GNAT_dom"/>
</dbReference>
<evidence type="ECO:0000259" key="7">
    <source>
        <dbReference type="PROSITE" id="PS51186"/>
    </source>
</evidence>
<dbReference type="GO" id="GO:0006048">
    <property type="term" value="P:UDP-N-acetylglucosamine biosynthetic process"/>
    <property type="evidence" value="ECO:0007669"/>
    <property type="project" value="UniProtKB-UniRule"/>
</dbReference>
<dbReference type="GO" id="GO:0004343">
    <property type="term" value="F:glucosamine 6-phosphate N-acetyltransferase activity"/>
    <property type="evidence" value="ECO:0007669"/>
    <property type="project" value="UniProtKB-UniRule"/>
</dbReference>
<evidence type="ECO:0000256" key="5">
    <source>
        <dbReference type="ARBA" id="ARBA00048964"/>
    </source>
</evidence>
<feature type="domain" description="N-acetyltransferase" evidence="7">
    <location>
        <begin position="32"/>
        <end position="185"/>
    </location>
</feature>
<keyword evidence="10" id="KW-1185">Reference proteome</keyword>
<dbReference type="PANTHER" id="PTHR13355">
    <property type="entry name" value="GLUCOSAMINE 6-PHOSPHATE N-ACETYLTRANSFERASE"/>
    <property type="match status" value="1"/>
</dbReference>
<evidence type="ECO:0000313" key="10">
    <source>
        <dbReference type="Proteomes" id="UP000790347"/>
    </source>
</evidence>
<dbReference type="Proteomes" id="UP000828236">
    <property type="component" value="Unassembled WGS sequence"/>
</dbReference>
<name>A0A922I5W2_DERFA</name>
<dbReference type="SUPFAM" id="SSF55729">
    <property type="entry name" value="Acyl-CoA N-acyltransferases (Nat)"/>
    <property type="match status" value="1"/>
</dbReference>
<proteinExistence type="inferred from homology"/>
<dbReference type="InterPro" id="IPR039143">
    <property type="entry name" value="GNPNAT1-like"/>
</dbReference>
<keyword evidence="4 6" id="KW-0012">Acyltransferase</keyword>
<dbReference type="OrthoDB" id="10039976at2759"/>
<comment type="pathway">
    <text evidence="1 6">Nucleotide-sugar biosynthesis; UDP-N-acetyl-alpha-D-glucosamine biosynthesis; N-acetyl-alpha-D-glucosamine 1-phosphate from alpha-D-glucosamine 6-phosphate (route I): step 1/2.</text>
</comment>
<dbReference type="PANTHER" id="PTHR13355:SF11">
    <property type="entry name" value="GLUCOSAMINE 6-PHOSPHATE N-ACETYLTRANSFERASE"/>
    <property type="match status" value="1"/>
</dbReference>
<dbReference type="PROSITE" id="PS51186">
    <property type="entry name" value="GNAT"/>
    <property type="match status" value="1"/>
</dbReference>
<evidence type="ECO:0000256" key="6">
    <source>
        <dbReference type="RuleBase" id="RU365086"/>
    </source>
</evidence>
<dbReference type="InterPro" id="IPR016181">
    <property type="entry name" value="Acyl_CoA_acyltransferase"/>
</dbReference>
<dbReference type="Gene3D" id="3.40.630.30">
    <property type="match status" value="1"/>
</dbReference>
<evidence type="ECO:0000256" key="1">
    <source>
        <dbReference type="ARBA" id="ARBA00004832"/>
    </source>
</evidence>
<comment type="catalytic activity">
    <reaction evidence="5 6">
        <text>D-glucosamine 6-phosphate + acetyl-CoA = N-acetyl-D-glucosamine 6-phosphate + CoA + H(+)</text>
        <dbReference type="Rhea" id="RHEA:10292"/>
        <dbReference type="ChEBI" id="CHEBI:15378"/>
        <dbReference type="ChEBI" id="CHEBI:57287"/>
        <dbReference type="ChEBI" id="CHEBI:57288"/>
        <dbReference type="ChEBI" id="CHEBI:57513"/>
        <dbReference type="ChEBI" id="CHEBI:58725"/>
        <dbReference type="EC" id="2.3.1.4"/>
    </reaction>
</comment>
<evidence type="ECO:0000313" key="9">
    <source>
        <dbReference type="EMBL" id="KAH9522691.1"/>
    </source>
</evidence>
<evidence type="ECO:0000256" key="2">
    <source>
        <dbReference type="ARBA" id="ARBA00006048"/>
    </source>
</evidence>
<dbReference type="Pfam" id="PF00583">
    <property type="entry name" value="Acetyltransf_1"/>
    <property type="match status" value="1"/>
</dbReference>
<reference evidence="8" key="2">
    <citation type="submission" date="2020-06" db="EMBL/GenBank/DDBJ databases">
        <authorList>
            <person name="Ji K."/>
            <person name="Li J."/>
        </authorList>
    </citation>
    <scope>NUCLEOTIDE SEQUENCE</scope>
    <source>
        <strain evidence="8">JKM2019</strain>
        <tissue evidence="8">Whole body</tissue>
    </source>
</reference>
<evidence type="ECO:0000256" key="3">
    <source>
        <dbReference type="ARBA" id="ARBA00022679"/>
    </source>
</evidence>
<gene>
    <name evidence="9" type="primary">GNPNAT1</name>
    <name evidence="9" type="ORF">DERF_006255</name>
    <name evidence="8" type="ORF">HUG17_2983</name>
</gene>
<reference evidence="9" key="1">
    <citation type="submission" date="2013-05" db="EMBL/GenBank/DDBJ databases">
        <authorList>
            <person name="Yim A.K.Y."/>
            <person name="Chan T.F."/>
            <person name="Ji K.M."/>
            <person name="Liu X.Y."/>
            <person name="Zhou J.W."/>
            <person name="Li R.Q."/>
            <person name="Yang K.Y."/>
            <person name="Li J."/>
            <person name="Li M."/>
            <person name="Law P.T.W."/>
            <person name="Wu Y.L."/>
            <person name="Cai Z.L."/>
            <person name="Qin H."/>
            <person name="Bao Y."/>
            <person name="Leung R.K.K."/>
            <person name="Ng P.K.S."/>
            <person name="Zou J."/>
            <person name="Zhong X.J."/>
            <person name="Ran P.X."/>
            <person name="Zhong N.S."/>
            <person name="Liu Z.G."/>
            <person name="Tsui S.K.W."/>
        </authorList>
    </citation>
    <scope>NUCLEOTIDE SEQUENCE</scope>
    <source>
        <strain evidence="9">Derf</strain>
        <tissue evidence="9">Whole organism</tissue>
    </source>
</reference>
<organism evidence="9 10">
    <name type="scientific">Dermatophagoides farinae</name>
    <name type="common">American house dust mite</name>
    <dbReference type="NCBI Taxonomy" id="6954"/>
    <lineage>
        <taxon>Eukaryota</taxon>
        <taxon>Metazoa</taxon>
        <taxon>Ecdysozoa</taxon>
        <taxon>Arthropoda</taxon>
        <taxon>Chelicerata</taxon>
        <taxon>Arachnida</taxon>
        <taxon>Acari</taxon>
        <taxon>Acariformes</taxon>
        <taxon>Sarcoptiformes</taxon>
        <taxon>Astigmata</taxon>
        <taxon>Psoroptidia</taxon>
        <taxon>Analgoidea</taxon>
        <taxon>Pyroglyphidae</taxon>
        <taxon>Dermatophagoidinae</taxon>
        <taxon>Dermatophagoides</taxon>
    </lineage>
</organism>
<dbReference type="Proteomes" id="UP000790347">
    <property type="component" value="Unassembled WGS sequence"/>
</dbReference>
<protein>
    <recommendedName>
        <fullName evidence="6">Glucosamine 6-phosphate N-acetyltransferase</fullName>
        <ecNumber evidence="6">2.3.1.4</ecNumber>
    </recommendedName>
</protein>
<keyword evidence="3 6" id="KW-0808">Transferase</keyword>
<dbReference type="EC" id="2.3.1.4" evidence="6"/>
<comment type="similarity">
    <text evidence="2 6">Belongs to the acetyltransferase family. GNA1 subfamily.</text>
</comment>
<dbReference type="AlphaFoldDB" id="A0A922I5W2"/>
<dbReference type="EMBL" id="ASGP02000002">
    <property type="protein sequence ID" value="KAH9522691.1"/>
    <property type="molecule type" value="Genomic_DNA"/>
</dbReference>
<dbReference type="EMBL" id="SDOV01000007">
    <property type="protein sequence ID" value="KAH7638950.1"/>
    <property type="molecule type" value="Genomic_DNA"/>
</dbReference>
<accession>A0A922I5W2</accession>
<dbReference type="FunFam" id="3.40.630.30:FF:000043">
    <property type="entry name" value="Glucosamine 6-phosphate N-acetyltransferase"/>
    <property type="match status" value="1"/>
</dbReference>
<reference evidence="8" key="3">
    <citation type="journal article" date="2021" name="World Allergy Organ. J.">
        <title>Chromosome-level assembly of Dermatophagoides farinae genome and transcriptome reveals two novel allergens Der f 37 and Der f 39.</title>
        <authorList>
            <person name="Chen J."/>
            <person name="Cai Z."/>
            <person name="Fan D."/>
            <person name="Hu J."/>
            <person name="Hou Y."/>
            <person name="He Y."/>
            <person name="Zhang Z."/>
            <person name="Zhao Z."/>
            <person name="Gao P."/>
            <person name="Hu W."/>
            <person name="Sun J."/>
            <person name="Li J."/>
            <person name="Ji K."/>
        </authorList>
    </citation>
    <scope>NUCLEOTIDE SEQUENCE</scope>
    <source>
        <strain evidence="8">JKM2019</strain>
    </source>
</reference>
<sequence>MTSPAAMEYLFDEKILNNALKIDPKITIKDNFHLRPLARNDFEHGFLAALSQLTEVGDVSRERFDEIFDKMKTNGCYYVTVIEDLDTNRIAGSATLFTEYKFIHGGGLRARIEDVVVDNDYRGQNLGVALVQTLKSLSQVLHCYKLTLDCNDQMISWYRKYFDFQIEEGRSNFMTIRFSSSSSSP</sequence>
<reference evidence="9" key="4">
    <citation type="journal article" date="2022" name="Res Sq">
        <title>Comparative Genomics Reveals Insights into the Divergent Evolution of Astigmatic Mites and Household Pest Adaptations.</title>
        <authorList>
            <person name="Xiong Q."/>
            <person name="Wan A.T.-Y."/>
            <person name="Liu X.-Y."/>
            <person name="Fung C.S.-H."/>
            <person name="Xiao X."/>
            <person name="Malainual N."/>
            <person name="Hou J."/>
            <person name="Wang L."/>
            <person name="Wang M."/>
            <person name="Yang K."/>
            <person name="Cui Y."/>
            <person name="Leung E."/>
            <person name="Nong W."/>
            <person name="Shin S.-K."/>
            <person name="Au S."/>
            <person name="Jeong K.Y."/>
            <person name="Chew F.T."/>
            <person name="Hui J."/>
            <person name="Leung T.F."/>
            <person name="Tungtrongchitr A."/>
            <person name="Zhong N."/>
            <person name="Liu Z."/>
            <person name="Tsui S."/>
        </authorList>
    </citation>
    <scope>NUCLEOTIDE SEQUENCE</scope>
    <source>
        <strain evidence="9">Derf</strain>
        <tissue evidence="9">Whole organism</tissue>
    </source>
</reference>